<dbReference type="GO" id="GO:0005737">
    <property type="term" value="C:cytoplasm"/>
    <property type="evidence" value="ECO:0007669"/>
    <property type="project" value="TreeGrafter"/>
</dbReference>
<dbReference type="EMBL" id="CP031968">
    <property type="protein sequence ID" value="AXT46780.1"/>
    <property type="molecule type" value="Genomic_DNA"/>
</dbReference>
<accession>A0AAD0W7W7</accession>
<dbReference type="InterPro" id="IPR011234">
    <property type="entry name" value="Fumarylacetoacetase-like_C"/>
</dbReference>
<proteinExistence type="predicted"/>
<organism evidence="3 4">
    <name type="scientific">Chromobacterium rhizoryzae</name>
    <dbReference type="NCBI Taxonomy" id="1778675"/>
    <lineage>
        <taxon>Bacteria</taxon>
        <taxon>Pseudomonadati</taxon>
        <taxon>Pseudomonadota</taxon>
        <taxon>Betaproteobacteria</taxon>
        <taxon>Neisseriales</taxon>
        <taxon>Chromobacteriaceae</taxon>
        <taxon>Chromobacterium</taxon>
    </lineage>
</organism>
<name>A0AAD0W7W7_9NEIS</name>
<keyword evidence="4" id="KW-1185">Reference proteome</keyword>
<reference evidence="3 4" key="1">
    <citation type="submission" date="2018-08" db="EMBL/GenBank/DDBJ databases">
        <title>Complete genome sequence of JP2-74.</title>
        <authorList>
            <person name="Wu L."/>
        </authorList>
    </citation>
    <scope>NUCLEOTIDE SEQUENCE [LARGE SCALE GENOMIC DNA]</scope>
    <source>
        <strain evidence="3 4">JP2-74</strain>
    </source>
</reference>
<dbReference type="Pfam" id="PF01557">
    <property type="entry name" value="FAA_hydrolase"/>
    <property type="match status" value="1"/>
</dbReference>
<keyword evidence="1" id="KW-0456">Lyase</keyword>
<dbReference type="RefSeq" id="WP_043590628.1">
    <property type="nucleotide sequence ID" value="NZ_CP031968.1"/>
</dbReference>
<dbReference type="InterPro" id="IPR050772">
    <property type="entry name" value="Hydratase-Decarb/MhpD_sf"/>
</dbReference>
<dbReference type="Proteomes" id="UP000259465">
    <property type="component" value="Chromosome"/>
</dbReference>
<protein>
    <submittedName>
        <fullName evidence="3">4-oxalocrotonate decarboxylase</fullName>
    </submittedName>
</protein>
<dbReference type="GeneID" id="58560078"/>
<dbReference type="PANTHER" id="PTHR30143">
    <property type="entry name" value="ACID HYDRATASE"/>
    <property type="match status" value="1"/>
</dbReference>
<evidence type="ECO:0000313" key="3">
    <source>
        <dbReference type="EMBL" id="AXT46780.1"/>
    </source>
</evidence>
<dbReference type="KEGG" id="crz:D1345_11510"/>
<dbReference type="Gene3D" id="3.90.850.10">
    <property type="entry name" value="Fumarylacetoacetase-like, C-terminal domain"/>
    <property type="match status" value="1"/>
</dbReference>
<dbReference type="InterPro" id="IPR036663">
    <property type="entry name" value="Fumarylacetoacetase_C_sf"/>
</dbReference>
<evidence type="ECO:0000259" key="2">
    <source>
        <dbReference type="Pfam" id="PF01557"/>
    </source>
</evidence>
<sequence>MTDFIQSCARELDIATQTGEAVDQLSARQPFDLAQAYRIQQAGIGLRQQRGERALGLKLGFTSRAKRVQMGVDALIWGELTDAMQLADGGELTLGRLIHPRVEPEIAFITAQEISRPLSLAEAGLALAGVAPALEIIDSRYRDFRFSLEDVVADNCSSSHFVVGPLSPPDAPLDNLGVTLRFDGRPVQLGSSAAILGQPLRALMEVSALLHAAGRTLPAGSLLLAGAATAAEPLRAGLHIGVEIAGLGRCEFVTSGSAA</sequence>
<dbReference type="SUPFAM" id="SSF56529">
    <property type="entry name" value="FAH"/>
    <property type="match status" value="1"/>
</dbReference>
<dbReference type="PANTHER" id="PTHR30143:SF0">
    <property type="entry name" value="2-KETO-4-PENTENOATE HYDRATASE"/>
    <property type="match status" value="1"/>
</dbReference>
<gene>
    <name evidence="3" type="ORF">D1345_11510</name>
</gene>
<dbReference type="GO" id="GO:0008684">
    <property type="term" value="F:2-oxopent-4-enoate hydratase activity"/>
    <property type="evidence" value="ECO:0007669"/>
    <property type="project" value="TreeGrafter"/>
</dbReference>
<evidence type="ECO:0000256" key="1">
    <source>
        <dbReference type="ARBA" id="ARBA00023239"/>
    </source>
</evidence>
<dbReference type="AlphaFoldDB" id="A0AAD0W7W7"/>
<feature type="domain" description="Fumarylacetoacetase-like C-terminal" evidence="2">
    <location>
        <begin position="100"/>
        <end position="251"/>
    </location>
</feature>
<evidence type="ECO:0000313" key="4">
    <source>
        <dbReference type="Proteomes" id="UP000259465"/>
    </source>
</evidence>